<comment type="pathway">
    <text evidence="2 7">Secondary metabolite metabolism; methylglyoxal degradation; (R)-lactate from methylglyoxal: step 2/2.</text>
</comment>
<dbReference type="PANTHER" id="PTHR43705">
    <property type="entry name" value="HYDROXYACYLGLUTATHIONE HYDROLASE"/>
    <property type="match status" value="1"/>
</dbReference>
<dbReference type="InterPro" id="IPR035680">
    <property type="entry name" value="Clx_II_MBL"/>
</dbReference>
<dbReference type="Gene3D" id="3.60.15.10">
    <property type="entry name" value="Ribonuclease Z/Hydroxyacylglutathione hydrolase-like"/>
    <property type="match status" value="1"/>
</dbReference>
<evidence type="ECO:0000256" key="2">
    <source>
        <dbReference type="ARBA" id="ARBA00004963"/>
    </source>
</evidence>
<dbReference type="STRING" id="1117647.M5M_01750"/>
<evidence type="ECO:0000256" key="4">
    <source>
        <dbReference type="ARBA" id="ARBA00022723"/>
    </source>
</evidence>
<evidence type="ECO:0000256" key="5">
    <source>
        <dbReference type="ARBA" id="ARBA00022801"/>
    </source>
</evidence>
<dbReference type="OrthoDB" id="9802248at2"/>
<dbReference type="SMART" id="SM00849">
    <property type="entry name" value="Lactamase_B"/>
    <property type="match status" value="1"/>
</dbReference>
<comment type="catalytic activity">
    <reaction evidence="1 7">
        <text>an S-(2-hydroxyacyl)glutathione + H2O = a 2-hydroxy carboxylate + glutathione + H(+)</text>
        <dbReference type="Rhea" id="RHEA:21864"/>
        <dbReference type="ChEBI" id="CHEBI:15377"/>
        <dbReference type="ChEBI" id="CHEBI:15378"/>
        <dbReference type="ChEBI" id="CHEBI:57925"/>
        <dbReference type="ChEBI" id="CHEBI:58896"/>
        <dbReference type="ChEBI" id="CHEBI:71261"/>
        <dbReference type="EC" id="3.1.2.6"/>
    </reaction>
</comment>
<evidence type="ECO:0000256" key="1">
    <source>
        <dbReference type="ARBA" id="ARBA00001623"/>
    </source>
</evidence>
<comment type="similarity">
    <text evidence="3 7">Belongs to the metallo-beta-lactamase superfamily. Glyoxalase II family.</text>
</comment>
<protein>
    <recommendedName>
        <fullName evidence="7">Hydroxyacylglutathione hydrolase</fullName>
        <ecNumber evidence="7">3.1.2.6</ecNumber>
    </recommendedName>
    <alternativeName>
        <fullName evidence="7">Glyoxalase II</fullName>
        <shortName evidence="7">Glx II</shortName>
    </alternativeName>
</protein>
<dbReference type="InterPro" id="IPR036866">
    <property type="entry name" value="RibonucZ/Hydroxyglut_hydro"/>
</dbReference>
<reference evidence="9 10" key="1">
    <citation type="journal article" date="2013" name="Genome Announc.">
        <title>Complete genome sequence of Simiduia agarivorans SA1(T), a marine bacterium able to degrade a variety of polysaccharides.</title>
        <authorList>
            <person name="Lin S.Y."/>
            <person name="Shieh W.Y."/>
            <person name="Chen J.S."/>
            <person name="Tang S.L."/>
        </authorList>
    </citation>
    <scope>NUCLEOTIDE SEQUENCE [LARGE SCALE GENOMIC DNA]</scope>
    <source>
        <strain evidence="10">DSM 21679 / JCM 13881 / BCRC 17597 / SA1</strain>
    </source>
</reference>
<dbReference type="PIRSF" id="PIRSF005457">
    <property type="entry name" value="Glx"/>
    <property type="match status" value="1"/>
</dbReference>
<dbReference type="eggNOG" id="COG0491">
    <property type="taxonomic scope" value="Bacteria"/>
</dbReference>
<evidence type="ECO:0000256" key="6">
    <source>
        <dbReference type="ARBA" id="ARBA00022833"/>
    </source>
</evidence>
<comment type="subunit">
    <text evidence="7">Monomer.</text>
</comment>
<keyword evidence="6 7" id="KW-0862">Zinc</keyword>
<dbReference type="EC" id="3.1.2.6" evidence="7"/>
<keyword evidence="5 7" id="KW-0378">Hydrolase</keyword>
<accession>K4KHX6</accession>
<name>K4KHX6_SIMAS</name>
<feature type="binding site" evidence="7">
    <location>
        <position position="108"/>
    </location>
    <ligand>
        <name>Zn(2+)</name>
        <dbReference type="ChEBI" id="CHEBI:29105"/>
        <label>1</label>
    </ligand>
</feature>
<dbReference type="UniPathway" id="UPA00619">
    <property type="reaction ID" value="UER00676"/>
</dbReference>
<keyword evidence="4 7" id="KW-0479">Metal-binding</keyword>
<dbReference type="GO" id="GO:0046872">
    <property type="term" value="F:metal ion binding"/>
    <property type="evidence" value="ECO:0007669"/>
    <property type="project" value="UniProtKB-KW"/>
</dbReference>
<dbReference type="InterPro" id="IPR032282">
    <property type="entry name" value="HAGH_C"/>
</dbReference>
<comment type="cofactor">
    <cofactor evidence="7">
        <name>Zn(2+)</name>
        <dbReference type="ChEBI" id="CHEBI:29105"/>
    </cofactor>
    <text evidence="7">Binds 2 Zn(2+) ions per subunit.</text>
</comment>
<evidence type="ECO:0000313" key="10">
    <source>
        <dbReference type="Proteomes" id="UP000000466"/>
    </source>
</evidence>
<gene>
    <name evidence="7" type="primary">gloB</name>
    <name evidence="9" type="ordered locus">M5M_01750</name>
</gene>
<dbReference type="Pfam" id="PF00753">
    <property type="entry name" value="Lactamase_B"/>
    <property type="match status" value="1"/>
</dbReference>
<dbReference type="PANTHER" id="PTHR43705:SF1">
    <property type="entry name" value="HYDROXYACYLGLUTATHIONE HYDROLASE GLOB"/>
    <property type="match status" value="1"/>
</dbReference>
<dbReference type="AlphaFoldDB" id="K4KHX6"/>
<dbReference type="GO" id="GO:0004416">
    <property type="term" value="F:hydroxyacylglutathione hydrolase activity"/>
    <property type="evidence" value="ECO:0007669"/>
    <property type="project" value="UniProtKB-UniRule"/>
</dbReference>
<dbReference type="EMBL" id="CP003746">
    <property type="protein sequence ID" value="AFU97573.1"/>
    <property type="molecule type" value="Genomic_DNA"/>
</dbReference>
<dbReference type="SUPFAM" id="SSF56281">
    <property type="entry name" value="Metallo-hydrolase/oxidoreductase"/>
    <property type="match status" value="1"/>
</dbReference>
<evidence type="ECO:0000259" key="8">
    <source>
        <dbReference type="SMART" id="SM00849"/>
    </source>
</evidence>
<dbReference type="InterPro" id="IPR017782">
    <property type="entry name" value="Hydroxyacylglutathione_Hdrlase"/>
</dbReference>
<evidence type="ECO:0000256" key="3">
    <source>
        <dbReference type="ARBA" id="ARBA00006759"/>
    </source>
</evidence>
<feature type="binding site" evidence="7">
    <location>
        <position position="131"/>
    </location>
    <ligand>
        <name>Zn(2+)</name>
        <dbReference type="ChEBI" id="CHEBI:29105"/>
        <label>2</label>
    </ligand>
</feature>
<dbReference type="Proteomes" id="UP000000466">
    <property type="component" value="Chromosome"/>
</dbReference>
<sequence>MLHITPIPAFQDNYIWALGIDDKVWLVDPGDGEAARQWLNSHNKQLQGLLITHHHADHTGGIADLQQHWPALQVFGPGPIKGITDPVAGGQTLALGDMTLQILAVPAHTLDHIAYYLEPADDHPGALFCGDTLFAAGCGRLFEGTPDQLANAMAAFAALPPATLVCCAHEYTLANLAFALAAEPDNPAINERLQRARCQREAGLPTLPSTLADELASNPFMRAHEPAIQRQVNAMTGADAQNALETLAALRRWKDNFRG</sequence>
<dbReference type="HAMAP" id="MF_01374">
    <property type="entry name" value="Glyoxalase_2"/>
    <property type="match status" value="1"/>
</dbReference>
<dbReference type="InterPro" id="IPR001279">
    <property type="entry name" value="Metallo-B-lactamas"/>
</dbReference>
<feature type="binding site" evidence="7">
    <location>
        <position position="57"/>
    </location>
    <ligand>
        <name>Zn(2+)</name>
        <dbReference type="ChEBI" id="CHEBI:29105"/>
        <label>2</label>
    </ligand>
</feature>
<evidence type="ECO:0000313" key="9">
    <source>
        <dbReference type="EMBL" id="AFU97573.1"/>
    </source>
</evidence>
<dbReference type="NCBIfam" id="TIGR03413">
    <property type="entry name" value="GSH_gloB"/>
    <property type="match status" value="1"/>
</dbReference>
<comment type="function">
    <text evidence="7">Thiolesterase that catalyzes the hydrolysis of S-D-lactoyl-glutathione to form glutathione and D-lactic acid.</text>
</comment>
<dbReference type="RefSeq" id="WP_015045746.1">
    <property type="nucleotide sequence ID" value="NC_018868.3"/>
</dbReference>
<dbReference type="GO" id="GO:0019243">
    <property type="term" value="P:methylglyoxal catabolic process to D-lactate via S-lactoyl-glutathione"/>
    <property type="evidence" value="ECO:0007669"/>
    <property type="project" value="UniProtKB-UniRule"/>
</dbReference>
<dbReference type="Pfam" id="PF16123">
    <property type="entry name" value="HAGH_C"/>
    <property type="match status" value="1"/>
</dbReference>
<feature type="binding site" evidence="7">
    <location>
        <position position="169"/>
    </location>
    <ligand>
        <name>Zn(2+)</name>
        <dbReference type="ChEBI" id="CHEBI:29105"/>
        <label>2</label>
    </ligand>
</feature>
<feature type="domain" description="Metallo-beta-lactamase" evidence="8">
    <location>
        <begin position="12"/>
        <end position="169"/>
    </location>
</feature>
<keyword evidence="10" id="KW-1185">Reference proteome</keyword>
<feature type="binding site" evidence="7">
    <location>
        <position position="58"/>
    </location>
    <ligand>
        <name>Zn(2+)</name>
        <dbReference type="ChEBI" id="CHEBI:29105"/>
        <label>2</label>
    </ligand>
</feature>
<organism evidence="9 10">
    <name type="scientific">Simiduia agarivorans (strain DSM 21679 / JCM 13881 / BCRC 17597 / SA1)</name>
    <dbReference type="NCBI Taxonomy" id="1117647"/>
    <lineage>
        <taxon>Bacteria</taxon>
        <taxon>Pseudomonadati</taxon>
        <taxon>Pseudomonadota</taxon>
        <taxon>Gammaproteobacteria</taxon>
        <taxon>Cellvibrionales</taxon>
        <taxon>Cellvibrionaceae</taxon>
        <taxon>Simiduia</taxon>
    </lineage>
</organism>
<feature type="binding site" evidence="7">
    <location>
        <position position="131"/>
    </location>
    <ligand>
        <name>Zn(2+)</name>
        <dbReference type="ChEBI" id="CHEBI:29105"/>
        <label>1</label>
    </ligand>
</feature>
<dbReference type="KEGG" id="saga:M5M_01750"/>
<dbReference type="CDD" id="cd07723">
    <property type="entry name" value="hydroxyacylglutathione_hydrolase_MBL-fold"/>
    <property type="match status" value="1"/>
</dbReference>
<evidence type="ECO:0000256" key="7">
    <source>
        <dbReference type="HAMAP-Rule" id="MF_01374"/>
    </source>
</evidence>
<dbReference type="InterPro" id="IPR050110">
    <property type="entry name" value="Glyoxalase_II_hydrolase"/>
</dbReference>
<proteinExistence type="inferred from homology"/>
<dbReference type="HOGENOM" id="CLU_030571_4_1_6"/>
<feature type="binding site" evidence="7">
    <location>
        <position position="55"/>
    </location>
    <ligand>
        <name>Zn(2+)</name>
        <dbReference type="ChEBI" id="CHEBI:29105"/>
        <label>1</label>
    </ligand>
</feature>
<feature type="binding site" evidence="7">
    <location>
        <position position="53"/>
    </location>
    <ligand>
        <name>Zn(2+)</name>
        <dbReference type="ChEBI" id="CHEBI:29105"/>
        <label>1</label>
    </ligand>
</feature>